<dbReference type="InterPro" id="IPR011545">
    <property type="entry name" value="DEAD/DEAH_box_helicase_dom"/>
</dbReference>
<proteinExistence type="predicted"/>
<dbReference type="Proteomes" id="UP001439008">
    <property type="component" value="Unassembled WGS sequence"/>
</dbReference>
<dbReference type="InterPro" id="IPR014001">
    <property type="entry name" value="Helicase_ATP-bd"/>
</dbReference>
<dbReference type="PANTHER" id="PTHR18934:SF271">
    <property type="entry name" value="ATP-DEPENDENT RNA HELICASE DHX40-RELATED"/>
    <property type="match status" value="1"/>
</dbReference>
<sequence>MALPILKVKDELLRRIEQEQCLIITGDTGSGKSTQIPQFLYNSGYRRIAITQPRRVAAVSLATRVSTEMAVKLGQKVGYTVRFDDCSSDNTELKYLTDGCLLRECIADRNFSRYDVIILDEAHERSLQTDILFGLLFETLRRRPISHGKKGLRVIVTSATLDTKKFCEYFNCRSFHIPGRCFPVEIRNSDEAPRRYVAAAVDTVLAIHRKSAADGHVLVFLTGREEIEDACEMLGRKVDALIDENVDLPDIVILPGIFICPSNRYKNLAKK</sequence>
<evidence type="ECO:0000259" key="1">
    <source>
        <dbReference type="PROSITE" id="PS51192"/>
    </source>
</evidence>
<keyword evidence="2" id="KW-0378">Hydrolase</keyword>
<accession>A0ABV2AGS7</accession>
<dbReference type="Pfam" id="PF00270">
    <property type="entry name" value="DEAD"/>
    <property type="match status" value="1"/>
</dbReference>
<protein>
    <submittedName>
        <fullName evidence="2">DEAH-box ATP-dependent RNA helicase prp22</fullName>
        <ecNumber evidence="2">3.6.4.13</ecNumber>
    </submittedName>
</protein>
<dbReference type="Gene3D" id="3.40.50.300">
    <property type="entry name" value="P-loop containing nucleotide triphosphate hydrolases"/>
    <property type="match status" value="2"/>
</dbReference>
<organism evidence="2 3">
    <name type="scientific">Bonamia ostreae</name>
    <dbReference type="NCBI Taxonomy" id="126728"/>
    <lineage>
        <taxon>Eukaryota</taxon>
        <taxon>Sar</taxon>
        <taxon>Rhizaria</taxon>
        <taxon>Endomyxa</taxon>
        <taxon>Ascetosporea</taxon>
        <taxon>Haplosporida</taxon>
        <taxon>Bonamia</taxon>
    </lineage>
</organism>
<evidence type="ECO:0000313" key="3">
    <source>
        <dbReference type="Proteomes" id="UP001439008"/>
    </source>
</evidence>
<keyword evidence="3" id="KW-1185">Reference proteome</keyword>
<keyword evidence="2" id="KW-0347">Helicase</keyword>
<dbReference type="InterPro" id="IPR027417">
    <property type="entry name" value="P-loop_NTPase"/>
</dbReference>
<dbReference type="SMART" id="SM00487">
    <property type="entry name" value="DEXDc"/>
    <property type="match status" value="1"/>
</dbReference>
<dbReference type="PANTHER" id="PTHR18934">
    <property type="entry name" value="ATP-DEPENDENT RNA HELICASE"/>
    <property type="match status" value="1"/>
</dbReference>
<dbReference type="GO" id="GO:0016787">
    <property type="term" value="F:hydrolase activity"/>
    <property type="evidence" value="ECO:0007669"/>
    <property type="project" value="UniProtKB-KW"/>
</dbReference>
<dbReference type="PROSITE" id="PS51192">
    <property type="entry name" value="HELICASE_ATP_BIND_1"/>
    <property type="match status" value="1"/>
</dbReference>
<dbReference type="SUPFAM" id="SSF52540">
    <property type="entry name" value="P-loop containing nucleoside triphosphate hydrolases"/>
    <property type="match status" value="1"/>
</dbReference>
<gene>
    <name evidence="2" type="primary">PRP22</name>
    <name evidence="2" type="ORF">MHBO_000612</name>
</gene>
<reference evidence="2 3" key="1">
    <citation type="journal article" date="2024" name="BMC Biol.">
        <title>Comparative genomics of Ascetosporea gives new insight into the evolutionary basis for animal parasitism in Rhizaria.</title>
        <authorList>
            <person name="Hiltunen Thoren M."/>
            <person name="Onut-Brannstrom I."/>
            <person name="Alfjorden A."/>
            <person name="Peckova H."/>
            <person name="Swords F."/>
            <person name="Hooper C."/>
            <person name="Holzer A.S."/>
            <person name="Bass D."/>
            <person name="Burki F."/>
        </authorList>
    </citation>
    <scope>NUCLEOTIDE SEQUENCE [LARGE SCALE GENOMIC DNA]</scope>
    <source>
        <strain evidence="2">20-A016</strain>
    </source>
</reference>
<comment type="caution">
    <text evidence="2">The sequence shown here is derived from an EMBL/GenBank/DDBJ whole genome shotgun (WGS) entry which is preliminary data.</text>
</comment>
<name>A0ABV2AGS7_9EUKA</name>
<dbReference type="GO" id="GO:0003724">
    <property type="term" value="F:RNA helicase activity"/>
    <property type="evidence" value="ECO:0007669"/>
    <property type="project" value="UniProtKB-EC"/>
</dbReference>
<evidence type="ECO:0000313" key="2">
    <source>
        <dbReference type="EMBL" id="MES1918684.1"/>
    </source>
</evidence>
<dbReference type="EMBL" id="JBDODL010000105">
    <property type="protein sequence ID" value="MES1918684.1"/>
    <property type="molecule type" value="Genomic_DNA"/>
</dbReference>
<keyword evidence="2" id="KW-0067">ATP-binding</keyword>
<dbReference type="EC" id="3.6.4.13" evidence="2"/>
<keyword evidence="2" id="KW-0547">Nucleotide-binding</keyword>
<feature type="domain" description="Helicase ATP-binding" evidence="1">
    <location>
        <begin position="13"/>
        <end position="179"/>
    </location>
</feature>